<gene>
    <name evidence="1" type="ORF">PY05308</name>
</gene>
<sequence>MNNAEHLLNIQLNLNIKRAKISYLSPLKGQYDDLITN</sequence>
<name>Q7RDW2_PLAYO</name>
<dbReference type="InParanoid" id="Q7RDW2"/>
<reference evidence="1 2" key="1">
    <citation type="journal article" date="2002" name="Nature">
        <title>Genome sequence and comparative analysis of the model rodent malaria parasite Plasmodium yoelii yoelii.</title>
        <authorList>
            <person name="Carlton J.M."/>
            <person name="Angiuoli S.V."/>
            <person name="Suh B.B."/>
            <person name="Kooij T.W."/>
            <person name="Pertea M."/>
            <person name="Silva J.C."/>
            <person name="Ermolaeva M.D."/>
            <person name="Allen J.E."/>
            <person name="Selengut J.D."/>
            <person name="Koo H.L."/>
            <person name="Peterson J.D."/>
            <person name="Pop M."/>
            <person name="Kosack D.S."/>
            <person name="Shumway M.F."/>
            <person name="Bidwell S.L."/>
            <person name="Shallom S.J."/>
            <person name="van Aken S.E."/>
            <person name="Riedmuller S.B."/>
            <person name="Feldblyum T.V."/>
            <person name="Cho J.K."/>
            <person name="Quackenbush J."/>
            <person name="Sedegah M."/>
            <person name="Shoaibi A."/>
            <person name="Cummings L.M."/>
            <person name="Florens L."/>
            <person name="Yates J.R."/>
            <person name="Raine J.D."/>
            <person name="Sinden R.E."/>
            <person name="Harris M.A."/>
            <person name="Cunningham D.A."/>
            <person name="Preiser P.R."/>
            <person name="Bergman L.W."/>
            <person name="Vaidya A.B."/>
            <person name="van Lin L.H."/>
            <person name="Janse C.J."/>
            <person name="Waters A.P."/>
            <person name="Smith H.O."/>
            <person name="White O.R."/>
            <person name="Salzberg S.L."/>
            <person name="Venter J.C."/>
            <person name="Fraser C.M."/>
            <person name="Hoffman S.L."/>
            <person name="Gardner M.J."/>
            <person name="Carucci D.J."/>
        </authorList>
    </citation>
    <scope>NUCLEOTIDE SEQUENCE [LARGE SCALE GENOMIC DNA]</scope>
    <source>
        <strain evidence="1 2">17XNL</strain>
    </source>
</reference>
<comment type="caution">
    <text evidence="1">The sequence shown here is derived from an EMBL/GenBank/DDBJ whole genome shotgun (WGS) entry which is preliminary data.</text>
</comment>
<dbReference type="Proteomes" id="UP000008553">
    <property type="component" value="Unassembled WGS sequence"/>
</dbReference>
<evidence type="ECO:0000313" key="1">
    <source>
        <dbReference type="EMBL" id="EAA17309.1"/>
    </source>
</evidence>
<protein>
    <submittedName>
        <fullName evidence="1">Uncharacterized protein</fullName>
    </submittedName>
</protein>
<dbReference type="AlphaFoldDB" id="Q7RDW2"/>
<dbReference type="EMBL" id="AABL01001673">
    <property type="protein sequence ID" value="EAA17309.1"/>
    <property type="molecule type" value="Genomic_DNA"/>
</dbReference>
<feature type="non-terminal residue" evidence="1">
    <location>
        <position position="37"/>
    </location>
</feature>
<evidence type="ECO:0000313" key="2">
    <source>
        <dbReference type="Proteomes" id="UP000008553"/>
    </source>
</evidence>
<proteinExistence type="predicted"/>
<organism evidence="1 2">
    <name type="scientific">Plasmodium yoelii yoelii</name>
    <dbReference type="NCBI Taxonomy" id="73239"/>
    <lineage>
        <taxon>Eukaryota</taxon>
        <taxon>Sar</taxon>
        <taxon>Alveolata</taxon>
        <taxon>Apicomplexa</taxon>
        <taxon>Aconoidasida</taxon>
        <taxon>Haemosporida</taxon>
        <taxon>Plasmodiidae</taxon>
        <taxon>Plasmodium</taxon>
        <taxon>Plasmodium (Vinckeia)</taxon>
    </lineage>
</organism>
<dbReference type="PaxDb" id="73239-Q7RDW2"/>
<keyword evidence="2" id="KW-1185">Reference proteome</keyword>
<accession>Q7RDW2</accession>